<dbReference type="InterPro" id="IPR036868">
    <property type="entry name" value="TusA-like_sf"/>
</dbReference>
<reference evidence="3" key="1">
    <citation type="submission" date="2016-11" db="EMBL/GenBank/DDBJ databases">
        <authorList>
            <person name="Varghese N."/>
            <person name="Submissions S."/>
        </authorList>
    </citation>
    <scope>NUCLEOTIDE SEQUENCE [LARGE SCALE GENOMIC DNA]</scope>
    <source>
        <strain evidence="3">DSM 11003</strain>
    </source>
</reference>
<keyword evidence="3" id="KW-1185">Reference proteome</keyword>
<accession>A0A1M5RS09</accession>
<dbReference type="EMBL" id="FQWY01000056">
    <property type="protein sequence ID" value="SHH29026.1"/>
    <property type="molecule type" value="Genomic_DNA"/>
</dbReference>
<proteinExistence type="predicted"/>
<dbReference type="NCBIfam" id="TIGR03527">
    <property type="entry name" value="selenium_YedF"/>
    <property type="match status" value="1"/>
</dbReference>
<dbReference type="SUPFAM" id="SSF64307">
    <property type="entry name" value="SirA-like"/>
    <property type="match status" value="1"/>
</dbReference>
<dbReference type="CDD" id="cd03421">
    <property type="entry name" value="SirA_like_N"/>
    <property type="match status" value="1"/>
</dbReference>
<gene>
    <name evidence="2" type="ORF">SAMN02745221_02095</name>
</gene>
<dbReference type="RefSeq" id="WP_073093471.1">
    <property type="nucleotide sequence ID" value="NZ_FQWY01000056.1"/>
</dbReference>
<dbReference type="AlphaFoldDB" id="A0A1M5RS09"/>
<dbReference type="OrthoDB" id="9801500at2"/>
<sequence length="193" mass="21148">MERIVDARGLSCPQPVILTKKVMDEDDGSLEIITIVNQQAALENVSKLAANQGYQYEVEEKDGDFYIRMKKAQGEGTGVKEGKNIAVLVKSRLFGEGEEELGGILMKSFLYTLTEMKGDIKHIIFMNSGVFLTCAGSPVLEHLKALAEEGVEILSCGTCLDFYNLKDKLEVGSITNMYAAVEILTSAEKSLTI</sequence>
<feature type="domain" description="UPF0033" evidence="1">
    <location>
        <begin position="4"/>
        <end position="71"/>
    </location>
</feature>
<dbReference type="InterPro" id="IPR027396">
    <property type="entry name" value="DsrEFH-like"/>
</dbReference>
<evidence type="ECO:0000259" key="1">
    <source>
        <dbReference type="Pfam" id="PF01206"/>
    </source>
</evidence>
<dbReference type="Proteomes" id="UP000242329">
    <property type="component" value="Unassembled WGS sequence"/>
</dbReference>
<dbReference type="InterPro" id="IPR003787">
    <property type="entry name" value="Sulphur_relay_DsrE/F-like"/>
</dbReference>
<protein>
    <submittedName>
        <fullName evidence="2">Selenium metabolism protein YedF</fullName>
    </submittedName>
</protein>
<organism evidence="2 3">
    <name type="scientific">Thermosyntropha lipolytica DSM 11003</name>
    <dbReference type="NCBI Taxonomy" id="1123382"/>
    <lineage>
        <taxon>Bacteria</taxon>
        <taxon>Bacillati</taxon>
        <taxon>Bacillota</taxon>
        <taxon>Clostridia</taxon>
        <taxon>Eubacteriales</taxon>
        <taxon>Syntrophomonadaceae</taxon>
        <taxon>Thermosyntropha</taxon>
    </lineage>
</organism>
<dbReference type="STRING" id="1123382.SAMN02745221_02095"/>
<dbReference type="InterPro" id="IPR019870">
    <property type="entry name" value="Se_metab_YedF"/>
</dbReference>
<dbReference type="Gene3D" id="3.30.110.40">
    <property type="entry name" value="TusA-like domain"/>
    <property type="match status" value="1"/>
</dbReference>
<evidence type="ECO:0000313" key="2">
    <source>
        <dbReference type="EMBL" id="SHH29026.1"/>
    </source>
</evidence>
<dbReference type="Pfam" id="PF01206">
    <property type="entry name" value="TusA"/>
    <property type="match status" value="1"/>
</dbReference>
<dbReference type="InterPro" id="IPR001455">
    <property type="entry name" value="TusA-like"/>
</dbReference>
<name>A0A1M5RS09_9FIRM</name>
<dbReference type="SUPFAM" id="SSF75169">
    <property type="entry name" value="DsrEFH-like"/>
    <property type="match status" value="1"/>
</dbReference>
<evidence type="ECO:0000313" key="3">
    <source>
        <dbReference type="Proteomes" id="UP000242329"/>
    </source>
</evidence>
<dbReference type="Pfam" id="PF02635">
    <property type="entry name" value="DsrE"/>
    <property type="match status" value="1"/>
</dbReference>